<dbReference type="EC" id="2.3.1.-" evidence="2"/>
<dbReference type="CDD" id="cd04301">
    <property type="entry name" value="NAT_SF"/>
    <property type="match status" value="1"/>
</dbReference>
<organism evidence="2 3">
    <name type="scientific">Nocardioides taihuensis</name>
    <dbReference type="NCBI Taxonomy" id="1835606"/>
    <lineage>
        <taxon>Bacteria</taxon>
        <taxon>Bacillati</taxon>
        <taxon>Actinomycetota</taxon>
        <taxon>Actinomycetes</taxon>
        <taxon>Propionibacteriales</taxon>
        <taxon>Nocardioidaceae</taxon>
        <taxon>Nocardioides</taxon>
    </lineage>
</organism>
<feature type="domain" description="N-acetyltransferase" evidence="1">
    <location>
        <begin position="4"/>
        <end position="159"/>
    </location>
</feature>
<keyword evidence="2" id="KW-0808">Transferase</keyword>
<keyword evidence="3" id="KW-1185">Reference proteome</keyword>
<dbReference type="InterPro" id="IPR000182">
    <property type="entry name" value="GNAT_dom"/>
</dbReference>
<dbReference type="EMBL" id="JBHSKD010000027">
    <property type="protein sequence ID" value="MFC5179024.1"/>
    <property type="molecule type" value="Genomic_DNA"/>
</dbReference>
<comment type="caution">
    <text evidence="2">The sequence shown here is derived from an EMBL/GenBank/DDBJ whole genome shotgun (WGS) entry which is preliminary data.</text>
</comment>
<keyword evidence="2" id="KW-0012">Acyltransferase</keyword>
<dbReference type="InterPro" id="IPR016181">
    <property type="entry name" value="Acyl_CoA_acyltransferase"/>
</dbReference>
<dbReference type="Gene3D" id="3.40.630.30">
    <property type="match status" value="1"/>
</dbReference>
<gene>
    <name evidence="2" type="ORF">ACFPGP_20240</name>
</gene>
<dbReference type="GO" id="GO:0016746">
    <property type="term" value="F:acyltransferase activity"/>
    <property type="evidence" value="ECO:0007669"/>
    <property type="project" value="UniProtKB-KW"/>
</dbReference>
<dbReference type="RefSeq" id="WP_378592874.1">
    <property type="nucleotide sequence ID" value="NZ_JBHSKD010000027.1"/>
</dbReference>
<protein>
    <submittedName>
        <fullName evidence="2">GNAT family N-acetyltransferase</fullName>
        <ecNumber evidence="2">2.3.1.-</ecNumber>
    </submittedName>
</protein>
<sequence length="295" mass="32305">MSDPVLRPMAEADLPAVERLTAETYHELDTRTFRRAWPEPELRPPARVEEWLTRTGHFLATDPGGCWVAEDDSGLLGAAISYRRELMWILASYAVRPGLQGQGLGTALLAAAQDHGRGCLRAMLSASSDTRATRRYWRAGFALHPQLFLSGTVDRTAIPVGTGRKVRDGTAADVELMDSLDRRARGAAHGPDHAVMARLWRLRVSDTSTGSGYAYVADDGRVQLLAASNRRTAERLLWDALAATGGETELFHVTPANRWAVDVAMTARLDLHQEGYLALRGLGPPAPYLHNGVFL</sequence>
<dbReference type="Proteomes" id="UP001596087">
    <property type="component" value="Unassembled WGS sequence"/>
</dbReference>
<dbReference type="SUPFAM" id="SSF55729">
    <property type="entry name" value="Acyl-CoA N-acyltransferases (Nat)"/>
    <property type="match status" value="1"/>
</dbReference>
<evidence type="ECO:0000313" key="2">
    <source>
        <dbReference type="EMBL" id="MFC5179024.1"/>
    </source>
</evidence>
<name>A0ABW0BNQ3_9ACTN</name>
<reference evidence="3" key="1">
    <citation type="journal article" date="2019" name="Int. J. Syst. Evol. Microbiol.">
        <title>The Global Catalogue of Microorganisms (GCM) 10K type strain sequencing project: providing services to taxonomists for standard genome sequencing and annotation.</title>
        <authorList>
            <consortium name="The Broad Institute Genomics Platform"/>
            <consortium name="The Broad Institute Genome Sequencing Center for Infectious Disease"/>
            <person name="Wu L."/>
            <person name="Ma J."/>
        </authorList>
    </citation>
    <scope>NUCLEOTIDE SEQUENCE [LARGE SCALE GENOMIC DNA]</scope>
    <source>
        <strain evidence="3">DFY41</strain>
    </source>
</reference>
<dbReference type="PROSITE" id="PS51186">
    <property type="entry name" value="GNAT"/>
    <property type="match status" value="1"/>
</dbReference>
<evidence type="ECO:0000259" key="1">
    <source>
        <dbReference type="PROSITE" id="PS51186"/>
    </source>
</evidence>
<proteinExistence type="predicted"/>
<accession>A0ABW0BNQ3</accession>
<evidence type="ECO:0000313" key="3">
    <source>
        <dbReference type="Proteomes" id="UP001596087"/>
    </source>
</evidence>
<dbReference type="Pfam" id="PF00583">
    <property type="entry name" value="Acetyltransf_1"/>
    <property type="match status" value="1"/>
</dbReference>